<evidence type="ECO:0000313" key="3">
    <source>
        <dbReference type="Proteomes" id="UP000287651"/>
    </source>
</evidence>
<dbReference type="Pfam" id="PF14009">
    <property type="entry name" value="PADRE"/>
    <property type="match status" value="1"/>
</dbReference>
<dbReference type="Proteomes" id="UP000287651">
    <property type="component" value="Unassembled WGS sequence"/>
</dbReference>
<dbReference type="PANTHER" id="PTHR33413:SF35">
    <property type="entry name" value="OS09G0381600 PROTEIN"/>
    <property type="match status" value="1"/>
</dbReference>
<comment type="caution">
    <text evidence="2">The sequence shown here is derived from an EMBL/GenBank/DDBJ whole genome shotgun (WGS) entry which is preliminary data.</text>
</comment>
<reference evidence="2 3" key="1">
    <citation type="journal article" date="2014" name="Agronomy (Basel)">
        <title>A Draft Genome Sequence for Ensete ventricosum, the Drought-Tolerant Tree Against Hunger.</title>
        <authorList>
            <person name="Harrison J."/>
            <person name="Moore K.A."/>
            <person name="Paszkiewicz K."/>
            <person name="Jones T."/>
            <person name="Grant M."/>
            <person name="Ambacheew D."/>
            <person name="Muzemil S."/>
            <person name="Studholme D.J."/>
        </authorList>
    </citation>
    <scope>NUCLEOTIDE SEQUENCE [LARGE SCALE GENOMIC DNA]</scope>
</reference>
<proteinExistence type="predicted"/>
<dbReference type="PANTHER" id="PTHR33413">
    <property type="entry name" value="EXPRESSED PROTEIN"/>
    <property type="match status" value="1"/>
</dbReference>
<name>A0A426Z350_ENSVE</name>
<feature type="region of interest" description="Disordered" evidence="1">
    <location>
        <begin position="91"/>
        <end position="170"/>
    </location>
</feature>
<accession>A0A426Z350</accession>
<organism evidence="2 3">
    <name type="scientific">Ensete ventricosum</name>
    <name type="common">Abyssinian banana</name>
    <name type="synonym">Musa ensete</name>
    <dbReference type="NCBI Taxonomy" id="4639"/>
    <lineage>
        <taxon>Eukaryota</taxon>
        <taxon>Viridiplantae</taxon>
        <taxon>Streptophyta</taxon>
        <taxon>Embryophyta</taxon>
        <taxon>Tracheophyta</taxon>
        <taxon>Spermatophyta</taxon>
        <taxon>Magnoliopsida</taxon>
        <taxon>Liliopsida</taxon>
        <taxon>Zingiberales</taxon>
        <taxon>Musaceae</taxon>
        <taxon>Ensete</taxon>
    </lineage>
</organism>
<evidence type="ECO:0000256" key="1">
    <source>
        <dbReference type="SAM" id="MobiDB-lite"/>
    </source>
</evidence>
<sequence length="170" mass="19178">MGNCQVTDAAAVVIQHPGGRAERLYWPTSASEVMKNNPGHYVALITLYVPEEKQDGTLRLTRVRLLKATDTLLLGQAIQARKIEKMKKRQAEVMERQQQQRIGIDDEVVQVGKDGEDKEDSEITDQSDRSDGIFQVAKQERDRHKTTSKQSAARPRHWRPSLQSIAETGS</sequence>
<protein>
    <submittedName>
        <fullName evidence="2">Uncharacterized protein</fullName>
    </submittedName>
</protein>
<gene>
    <name evidence="2" type="ORF">B296_00044444</name>
</gene>
<dbReference type="EMBL" id="AMZH03008699">
    <property type="protein sequence ID" value="RRT58415.1"/>
    <property type="molecule type" value="Genomic_DNA"/>
</dbReference>
<feature type="compositionally biased region" description="Polar residues" evidence="1">
    <location>
        <begin position="161"/>
        <end position="170"/>
    </location>
</feature>
<dbReference type="InterPro" id="IPR025322">
    <property type="entry name" value="PADRE_dom"/>
</dbReference>
<dbReference type="AlphaFoldDB" id="A0A426Z350"/>
<evidence type="ECO:0000313" key="2">
    <source>
        <dbReference type="EMBL" id="RRT58415.1"/>
    </source>
</evidence>